<dbReference type="Proteomes" id="UP000001542">
    <property type="component" value="Unassembled WGS sequence"/>
</dbReference>
<dbReference type="SUPFAM" id="SSF48371">
    <property type="entry name" value="ARM repeat"/>
    <property type="match status" value="1"/>
</dbReference>
<name>A2FGW4_TRIV3</name>
<dbReference type="VEuPathDB" id="TrichDB:TVAG_053830"/>
<accession>A2FGW4</accession>
<dbReference type="InParanoid" id="A2FGW4"/>
<evidence type="ECO:0000313" key="2">
    <source>
        <dbReference type="Proteomes" id="UP000001542"/>
    </source>
</evidence>
<reference evidence="1" key="1">
    <citation type="submission" date="2006-10" db="EMBL/GenBank/DDBJ databases">
        <authorList>
            <person name="Amadeo P."/>
            <person name="Zhao Q."/>
            <person name="Wortman J."/>
            <person name="Fraser-Liggett C."/>
            <person name="Carlton J."/>
        </authorList>
    </citation>
    <scope>NUCLEOTIDE SEQUENCE</scope>
    <source>
        <strain evidence="1">G3</strain>
    </source>
</reference>
<organism evidence="1 2">
    <name type="scientific">Trichomonas vaginalis (strain ATCC PRA-98 / G3)</name>
    <dbReference type="NCBI Taxonomy" id="412133"/>
    <lineage>
        <taxon>Eukaryota</taxon>
        <taxon>Metamonada</taxon>
        <taxon>Parabasalia</taxon>
        <taxon>Trichomonadida</taxon>
        <taxon>Trichomonadidae</taxon>
        <taxon>Trichomonas</taxon>
    </lineage>
</organism>
<keyword evidence="2" id="KW-1185">Reference proteome</keyword>
<dbReference type="InterPro" id="IPR011989">
    <property type="entry name" value="ARM-like"/>
</dbReference>
<sequence>MSAVDFLVERFNIIQNGKSDNAYEVSAEINEFCSSLNAFEPLIEILKSSTNTYHQKLAILQLKRVFSCTDRAVLDENLEIWINIYQILYSISNPQAKDLIISNIISLFKSAEQFPIATKYILEPLLTNSQHNLLISLKLLLNFSVITKEVFDYDMQIMELIQKGISAGGLTEIVAIRAVLEYLNTFDDNTRTTQFLELIPNLIPTVSDEDFPELSDLLLYLSNSEYKNFDATTIFPLIIDTISNKEFSLKRRNLSHQILLSLFENYEIFGKNLETVSLGYQATENLAEDAFDQNDSRGISPYDLYTICSFFDLSITEITEYFASIFSENSQKIFGAFSICEFIINTQDNIFFYRNNIEYFTSLLKSFLESSSLCLIESTLAAFSSLFESNEDALDPYVNDIYISSLTAVKNNLSKELLSAFKDLLKSARKTDIIFDDCLNMIIEILPDGNTADQQVMLGIVAELVIGCNGLTEKQFTTVFQIIQEIMSDFDNPLLCDAVYIIGHLSQKGKEYFVDILSDVVTFLSTGLNSDDETILVYFINAFGFVATSFPEQIYESINEIVSLFAQISTQETSDDNITRKPGDYALRWGCNLCSIFPETFIQNYETFLNSIRVRSNIHSAIASEYFARATYNIEDEELIRGLQMSLAEILIPMTKNGDVELVGHCFTSLSLIFENLDIEKQRKIAKQALKCFNFTHKCFTSKTGVYLQDLHPNANEIINLSLNIPELTETLVSFIPSLIPFTKTKDLLLSDAILIVLTNLFVLQPNNEHSSDVFFDAISQLERNSYATFYLFGRFSKLKLPIIDQNNSEIYEEVKKRLSQENNEQDIENMMLIDNCLSCLSYLVRNYEFDVHDYAQIALASMPCKCDIDENSNVMSLFEFIYSQLSEDNKYKNMFFTVLVKFFSESVEQLTSEKIDSDMISRLSLIFKQVSASIPNLQNSIQEIVLDDQEKLSNIFNILNQ</sequence>
<dbReference type="AlphaFoldDB" id="A2FGW4"/>
<gene>
    <name evidence="1" type="ORF">TVAG_053830</name>
</gene>
<protein>
    <recommendedName>
        <fullName evidence="3">Importin N-terminal domain-containing protein</fullName>
    </recommendedName>
</protein>
<dbReference type="VEuPathDB" id="TrichDB:TVAGG3_0971880"/>
<evidence type="ECO:0008006" key="3">
    <source>
        <dbReference type="Google" id="ProtNLM"/>
    </source>
</evidence>
<evidence type="ECO:0000313" key="1">
    <source>
        <dbReference type="EMBL" id="EAX95868.1"/>
    </source>
</evidence>
<dbReference type="EMBL" id="DS113785">
    <property type="protein sequence ID" value="EAX95868.1"/>
    <property type="molecule type" value="Genomic_DNA"/>
</dbReference>
<dbReference type="InterPro" id="IPR016024">
    <property type="entry name" value="ARM-type_fold"/>
</dbReference>
<reference evidence="1" key="2">
    <citation type="journal article" date="2007" name="Science">
        <title>Draft genome sequence of the sexually transmitted pathogen Trichomonas vaginalis.</title>
        <authorList>
            <person name="Carlton J.M."/>
            <person name="Hirt R.P."/>
            <person name="Silva J.C."/>
            <person name="Delcher A.L."/>
            <person name="Schatz M."/>
            <person name="Zhao Q."/>
            <person name="Wortman J.R."/>
            <person name="Bidwell S.L."/>
            <person name="Alsmark U.C.M."/>
            <person name="Besteiro S."/>
            <person name="Sicheritz-Ponten T."/>
            <person name="Noel C.J."/>
            <person name="Dacks J.B."/>
            <person name="Foster P.G."/>
            <person name="Simillion C."/>
            <person name="Van de Peer Y."/>
            <person name="Miranda-Saavedra D."/>
            <person name="Barton G.J."/>
            <person name="Westrop G.D."/>
            <person name="Mueller S."/>
            <person name="Dessi D."/>
            <person name="Fiori P.L."/>
            <person name="Ren Q."/>
            <person name="Paulsen I."/>
            <person name="Zhang H."/>
            <person name="Bastida-Corcuera F.D."/>
            <person name="Simoes-Barbosa A."/>
            <person name="Brown M.T."/>
            <person name="Hayes R.D."/>
            <person name="Mukherjee M."/>
            <person name="Okumura C.Y."/>
            <person name="Schneider R."/>
            <person name="Smith A.J."/>
            <person name="Vanacova S."/>
            <person name="Villalvazo M."/>
            <person name="Haas B.J."/>
            <person name="Pertea M."/>
            <person name="Feldblyum T.V."/>
            <person name="Utterback T.R."/>
            <person name="Shu C.L."/>
            <person name="Osoegawa K."/>
            <person name="de Jong P.J."/>
            <person name="Hrdy I."/>
            <person name="Horvathova L."/>
            <person name="Zubacova Z."/>
            <person name="Dolezal P."/>
            <person name="Malik S.B."/>
            <person name="Logsdon J.M. Jr."/>
            <person name="Henze K."/>
            <person name="Gupta A."/>
            <person name="Wang C.C."/>
            <person name="Dunne R.L."/>
            <person name="Upcroft J.A."/>
            <person name="Upcroft P."/>
            <person name="White O."/>
            <person name="Salzberg S.L."/>
            <person name="Tang P."/>
            <person name="Chiu C.-H."/>
            <person name="Lee Y.-S."/>
            <person name="Embley T.M."/>
            <person name="Coombs G.H."/>
            <person name="Mottram J.C."/>
            <person name="Tachezy J."/>
            <person name="Fraser-Liggett C.M."/>
            <person name="Johnson P.J."/>
        </authorList>
    </citation>
    <scope>NUCLEOTIDE SEQUENCE [LARGE SCALE GENOMIC DNA]</scope>
    <source>
        <strain evidence="1">G3</strain>
    </source>
</reference>
<dbReference type="SMR" id="A2FGW4"/>
<proteinExistence type="predicted"/>
<dbReference type="Gene3D" id="1.25.10.10">
    <property type="entry name" value="Leucine-rich Repeat Variant"/>
    <property type="match status" value="1"/>
</dbReference>